<reference evidence="1" key="4">
    <citation type="submission" date="2019-03" db="EMBL/GenBank/DDBJ databases">
        <authorList>
            <person name="Ashton P.M."/>
            <person name="Dallman T."/>
            <person name="Nair S."/>
            <person name="De Pinna E."/>
            <person name="Peters T."/>
            <person name="Grant K."/>
        </authorList>
    </citation>
    <scope>NUCLEOTIDE SEQUENCE [LARGE SCALE GENOMIC DNA]</scope>
    <source>
        <strain evidence="1">314986</strain>
    </source>
</reference>
<evidence type="ECO:0000313" key="1">
    <source>
        <dbReference type="EMBL" id="ECG4537041.1"/>
    </source>
</evidence>
<dbReference type="EMBL" id="AAKJZK010000001">
    <property type="protein sequence ID" value="ECS5601074.1"/>
    <property type="molecule type" value="Genomic_DNA"/>
</dbReference>
<evidence type="ECO:0000313" key="2">
    <source>
        <dbReference type="EMBL" id="ECS5601074.1"/>
    </source>
</evidence>
<reference evidence="2" key="3">
    <citation type="submission" date="2018-07" db="EMBL/GenBank/DDBJ databases">
        <authorList>
            <consortium name="PulseNet: The National Subtyping Network for Foodborne Disease Surveillance"/>
            <person name="Tarr C.L."/>
            <person name="Trees E."/>
            <person name="Katz L.S."/>
            <person name="Carleton-Romer H.A."/>
            <person name="Stroika S."/>
            <person name="Kucerova Z."/>
            <person name="Roache K.F."/>
            <person name="Sabol A.L."/>
            <person name="Besser J."/>
            <person name="Gerner-Smidt P."/>
        </authorList>
    </citation>
    <scope>NUCLEOTIDE SEQUENCE</scope>
    <source>
        <strain evidence="2">PNUSAS003632</strain>
    </source>
</reference>
<evidence type="ECO:0000313" key="4">
    <source>
        <dbReference type="EMBL" id="HAE7520246.1"/>
    </source>
</evidence>
<dbReference type="EMBL" id="DAASXX010000081">
    <property type="protein sequence ID" value="HAE7520246.1"/>
    <property type="molecule type" value="Genomic_DNA"/>
</dbReference>
<accession>A0A5I1Z6D6</accession>
<organism evidence="2">
    <name type="scientific">Salmonella enterica subsp. enterica serovar Javiana</name>
    <dbReference type="NCBI Taxonomy" id="363569"/>
    <lineage>
        <taxon>Bacteria</taxon>
        <taxon>Pseudomonadati</taxon>
        <taxon>Pseudomonadota</taxon>
        <taxon>Gammaproteobacteria</taxon>
        <taxon>Enterobacterales</taxon>
        <taxon>Enterobacteriaceae</taxon>
        <taxon>Salmonella</taxon>
    </lineage>
</organism>
<dbReference type="EMBL" id="DAAMJS010000004">
    <property type="protein sequence ID" value="HAC6947776.1"/>
    <property type="molecule type" value="Genomic_DNA"/>
</dbReference>
<reference evidence="3" key="2">
    <citation type="submission" date="2018-07" db="EMBL/GenBank/DDBJ databases">
        <authorList>
            <consortium name="NCBI Pathogen Detection Project"/>
        </authorList>
    </citation>
    <scope>NUCLEOTIDE SEQUENCE</scope>
    <source>
        <strain evidence="4">09-0793</strain>
        <strain evidence="3">13-7331</strain>
    </source>
</reference>
<protein>
    <submittedName>
        <fullName evidence="2">Uncharacterized protein</fullName>
    </submittedName>
</protein>
<reference evidence="3" key="1">
    <citation type="journal article" date="2018" name="Genome Biol.">
        <title>SKESA: strategic k-mer extension for scrupulous assemblies.</title>
        <authorList>
            <person name="Souvorov A."/>
            <person name="Agarwala R."/>
            <person name="Lipman D.J."/>
        </authorList>
    </citation>
    <scope>NUCLEOTIDE SEQUENCE</scope>
    <source>
        <strain evidence="4">09-0793</strain>
        <strain evidence="3">13-7331</strain>
    </source>
</reference>
<dbReference type="EMBL" id="AAIOLQ010000006">
    <property type="protein sequence ID" value="ECG4537041.1"/>
    <property type="molecule type" value="Genomic_DNA"/>
</dbReference>
<sequence>MSFLKKGNDLYPAQKKLEEQIEFYWGKNKKNLPISVHDYIREVKKDNSCDKSCLAHKLDLKFSEFQILNTKLAQLINARFNNYSTGLGDLHSAEDRAAYVDKWTFCEKIKNRLSKPIYSLTNKSCLDLLSLPSDEE</sequence>
<evidence type="ECO:0000313" key="3">
    <source>
        <dbReference type="EMBL" id="HAC6947776.1"/>
    </source>
</evidence>
<dbReference type="Proteomes" id="UP000839596">
    <property type="component" value="Unassembled WGS sequence"/>
</dbReference>
<proteinExistence type="predicted"/>
<comment type="caution">
    <text evidence="2">The sequence shown here is derived from an EMBL/GenBank/DDBJ whole genome shotgun (WGS) entry which is preliminary data.</text>
</comment>
<name>A0A5I1Z6D6_SALET</name>
<dbReference type="AlphaFoldDB" id="A0A5I1Z6D6"/>
<gene>
    <name evidence="2" type="ORF">BG172_05570</name>
    <name evidence="1" type="ORF">E0S65_10125</name>
    <name evidence="3" type="ORF">G0D41_11495</name>
    <name evidence="4" type="ORF">G4P10_004794</name>
</gene>